<dbReference type="InterPro" id="IPR053270">
    <property type="entry name" value="Fv1_restriction_factor"/>
</dbReference>
<dbReference type="Proteomes" id="UP000585614">
    <property type="component" value="Unassembled WGS sequence"/>
</dbReference>
<feature type="region of interest" description="Disordered" evidence="1">
    <location>
        <begin position="40"/>
        <end position="64"/>
    </location>
</feature>
<organism evidence="2 3">
    <name type="scientific">Rhinolophus ferrumequinum</name>
    <name type="common">Greater horseshoe bat</name>
    <dbReference type="NCBI Taxonomy" id="59479"/>
    <lineage>
        <taxon>Eukaryota</taxon>
        <taxon>Metazoa</taxon>
        <taxon>Chordata</taxon>
        <taxon>Craniata</taxon>
        <taxon>Vertebrata</taxon>
        <taxon>Euteleostomi</taxon>
        <taxon>Mammalia</taxon>
        <taxon>Eutheria</taxon>
        <taxon>Laurasiatheria</taxon>
        <taxon>Chiroptera</taxon>
        <taxon>Yinpterochiroptera</taxon>
        <taxon>Rhinolophoidea</taxon>
        <taxon>Rhinolophidae</taxon>
        <taxon>Rhinolophinae</taxon>
        <taxon>Rhinolophus</taxon>
    </lineage>
</organism>
<dbReference type="GO" id="GO:0005794">
    <property type="term" value="C:Golgi apparatus"/>
    <property type="evidence" value="ECO:0007669"/>
    <property type="project" value="TreeGrafter"/>
</dbReference>
<dbReference type="EMBL" id="JACAGC010000025">
    <property type="protein sequence ID" value="KAF6278130.1"/>
    <property type="molecule type" value="Genomic_DNA"/>
</dbReference>
<dbReference type="PANTHER" id="PTHR48195">
    <property type="entry name" value="FRIEND VIRUS SUSCEPTIBILITY PROTEIN 1"/>
    <property type="match status" value="1"/>
</dbReference>
<accession>A0A7J7RPP7</accession>
<proteinExistence type="predicted"/>
<reference evidence="2 3" key="1">
    <citation type="journal article" date="2020" name="Nature">
        <title>Six reference-quality genomes reveal evolution of bat adaptations.</title>
        <authorList>
            <person name="Jebb D."/>
            <person name="Huang Z."/>
            <person name="Pippel M."/>
            <person name="Hughes G.M."/>
            <person name="Lavrichenko K."/>
            <person name="Devanna P."/>
            <person name="Winkler S."/>
            <person name="Jermiin L.S."/>
            <person name="Skirmuntt E.C."/>
            <person name="Katzourakis A."/>
            <person name="Burkitt-Gray L."/>
            <person name="Ray D.A."/>
            <person name="Sullivan K.A.M."/>
            <person name="Roscito J.G."/>
            <person name="Kirilenko B.M."/>
            <person name="Davalos L.M."/>
            <person name="Corthals A.P."/>
            <person name="Power M.L."/>
            <person name="Jones G."/>
            <person name="Ransome R.D."/>
            <person name="Dechmann D.K.N."/>
            <person name="Locatelli A.G."/>
            <person name="Puechmaille S.J."/>
            <person name="Fedrigo O."/>
            <person name="Jarvis E.D."/>
            <person name="Hiller M."/>
            <person name="Vernes S.C."/>
            <person name="Myers E.W."/>
            <person name="Teeling E.C."/>
        </authorList>
    </citation>
    <scope>NUCLEOTIDE SEQUENCE [LARGE SCALE GENOMIC DNA]</scope>
    <source>
        <strain evidence="2">MRhiFer1</strain>
        <tissue evidence="2">Lung</tissue>
    </source>
</reference>
<name>A0A7J7RPP7_RHIFE</name>
<dbReference type="GO" id="GO:0009615">
    <property type="term" value="P:response to virus"/>
    <property type="evidence" value="ECO:0007669"/>
    <property type="project" value="TreeGrafter"/>
</dbReference>
<protein>
    <submittedName>
        <fullName evidence="2">Uncharacterized protein</fullName>
    </submittedName>
</protein>
<evidence type="ECO:0000313" key="2">
    <source>
        <dbReference type="EMBL" id="KAF6278130.1"/>
    </source>
</evidence>
<gene>
    <name evidence="2" type="ORF">mRhiFer1_009414</name>
</gene>
<evidence type="ECO:0000313" key="3">
    <source>
        <dbReference type="Proteomes" id="UP000585614"/>
    </source>
</evidence>
<dbReference type="AlphaFoldDB" id="A0A7J7RPP7"/>
<sequence length="154" mass="16925">MFLTALSLNTESALNEMAQVLDQVSRLETLETRVCLLEAGPHSGDSEAEAEEASGDKVAPNPQARPILKQRVKHEQALGPGGVAASNPAVTEFTTYTPYTPTELQELGRRYRQRPGEPVSAWLLRLWDEGADNIHCSPGEMEKLAFMTVHPSLR</sequence>
<evidence type="ECO:0000256" key="1">
    <source>
        <dbReference type="SAM" id="MobiDB-lite"/>
    </source>
</evidence>
<dbReference type="PANTHER" id="PTHR48195:SF1">
    <property type="entry name" value="RIKEN CDNA 2410002F23 GENE"/>
    <property type="match status" value="1"/>
</dbReference>
<comment type="caution">
    <text evidence="2">The sequence shown here is derived from an EMBL/GenBank/DDBJ whole genome shotgun (WGS) entry which is preliminary data.</text>
</comment>